<name>A0ABQ8L200_LABRO</name>
<dbReference type="Gene3D" id="3.10.10.10">
    <property type="entry name" value="HIV Type 1 Reverse Transcriptase, subunit A, domain 1"/>
    <property type="match status" value="1"/>
</dbReference>
<dbReference type="Pfam" id="PF02023">
    <property type="entry name" value="SCAN"/>
    <property type="match status" value="1"/>
</dbReference>
<dbReference type="InterPro" id="IPR036397">
    <property type="entry name" value="RNaseH_sf"/>
</dbReference>
<dbReference type="InterPro" id="IPR041588">
    <property type="entry name" value="Integrase_H2C2"/>
</dbReference>
<evidence type="ECO:0000313" key="10">
    <source>
        <dbReference type="Proteomes" id="UP000830375"/>
    </source>
</evidence>
<keyword evidence="10" id="KW-1185">Reference proteome</keyword>
<sequence>MEFNVEEFQQKPSREALALCRKADLYLIAESYDIPIVKTARKKDVREVILTVLVQQGVLPAAESVHGIDMNENVGTSDEEQGVSGEVLHSLAGLSTIDLQLAIQLKQLDLEVKRQEHTTQLLRFRQCELELQAGKRPPSPLRTIPVLAQDARDSYQTSDNSFSVSPNSSDFDVSRQINLVPPFRESEVDSYFGAFERIAIALRWPKEVWSLLLQCRLIGKAQEVCSSLSVDDSLNYDKVKCAVLRAYELVPEAYRQKFRSHMKSANQTFVEYAREKGVLFDKWCQSSKTNNFEQLRELVLIEDFKNSLPDKIVVYLNEKKVSTLAEAAVCADEFVLTHKNVFLSSGRREPFHFTNSDKNLKTSKLMKSPEQSDARECFYCHEIGHLIAACPTLKKKNKLKQTKSVGFVRTVSQTSQPKIDDVFEPFVGQGMISLTGLVKDQVPVTLLRDTGTAQSFILQSALPFSKETYCGSDVLVQGIEMGIVKAPLHKLHLQSKLITGFVKVAVRSELPVKGISMIIGNDLAGGKVHPLPEVVDNPLDEPSVLNKDHAAVLTVFPACAITRAQSRKFPNVVDLSDSFLMDEDTLDSVLLQPEVTDSKSLSPGTGAEINSIDVLLSVDRKSFIAEQARDPSLTHCKEVAVTREVIDTKSIGYFLEDGVLMRKWTPSVADESGCDTIFQIVVPKCFREQVLSVAHDKVAGHLGIAKTRYRVMRHFFWPGINSDVSKFCRSCHTCQMVGKPNQVISPAPLTPIPVIGEPFDRIVLDCVGPLPKTKSGHAYLLTLMCAATRFPEAIPIRSLRAKTIVKALVGFFSTFGLPRVVQTDQGTNFMSRVFNQILTQLHIKHIVSSPYHPESQGSLERFHQTLKTMLRTYCTESEKEWDEGLPLLLFAVRETVQESLGFSPAELVFAHTVRGPLKLLKENWLSEGQSVVNVLDYVSSFRERLHRACELAQSALSDAQSKMKEHFDKRATARSFEKGDQVLVLLPLLGSVLQAKFSGPYVVERKLSDTDYIIRTPDRRRKTRVCHINMIKRYVVRGKEQESKSSIIPSASISVVPLSCTDEDNEELCLRSMPTSSVRLNNSEVLSDLNSYLLHLSDVQRADVVKLINSFLCLFSDVPTQTNVVKHDIEVYGHPPIKQNAYRVNPTKRKIIESEVKYLVENGLAVPSSSAWSSPCLLVPKPDGTHRFCTDYRKVNAITKPDSFPLPLMEDCVDNVGSAQFVTKLDLLKGYWQVPLTERAAEIAAFVTPDNFLNYTVMAFGLRNAPATFQRLMNSVLAGVQNCKAYLDDIVVYSSSWKEHVDTLTTVFTRLRDASLTLNLSKCEFAKATVTYLGKQVGQGQVRPVAQKVQAIVDFPVPQTKRELRRFLGMAGYYRAFCRNFSDVALPLTDLLRLSQKFVWDAACQHAFNAIKTLLCSVPVLAAPDYSRPFKIDVDASATGAGAVLLQDDADGVEHPVAYFSKKFLPHQKNYSTIEKEALALLLALQHFEVYVGSNPNLVRVFTDHNPLVFLTRTGVAMDHVVDELGKSCGILCCYASHLYERRFHFRDVKQQLTCEMCSAYGLKDLTRMRPR</sequence>
<dbReference type="Pfam" id="PF17921">
    <property type="entry name" value="Integrase_H2C2"/>
    <property type="match status" value="1"/>
</dbReference>
<comment type="similarity">
    <text evidence="1">Belongs to the beta type-B retroviral polymerase family. HERV class-II K(HML-2) pol subfamily.</text>
</comment>
<dbReference type="InterPro" id="IPR043502">
    <property type="entry name" value="DNA/RNA_pol_sf"/>
</dbReference>
<feature type="domain" description="Integrase catalytic" evidence="8">
    <location>
        <begin position="754"/>
        <end position="912"/>
    </location>
</feature>
<dbReference type="InterPro" id="IPR036875">
    <property type="entry name" value="Znf_CCHC_sf"/>
</dbReference>
<dbReference type="SUPFAM" id="SSF57756">
    <property type="entry name" value="Retrovirus zinc finger-like domains"/>
    <property type="match status" value="1"/>
</dbReference>
<dbReference type="SUPFAM" id="SSF53098">
    <property type="entry name" value="Ribonuclease H-like"/>
    <property type="match status" value="1"/>
</dbReference>
<dbReference type="EC" id="3.1.26.4" evidence="2"/>
<evidence type="ECO:0000256" key="1">
    <source>
        <dbReference type="ARBA" id="ARBA00010879"/>
    </source>
</evidence>
<accession>A0ABQ8L200</accession>
<feature type="domain" description="Reverse transcriptase" evidence="7">
    <location>
        <begin position="1160"/>
        <end position="1337"/>
    </location>
</feature>
<reference evidence="9 10" key="1">
    <citation type="submission" date="2022-01" db="EMBL/GenBank/DDBJ databases">
        <title>A high-quality chromosome-level genome assembly of rohu carp, Labeo rohita.</title>
        <authorList>
            <person name="Arick M.A. II"/>
            <person name="Hsu C.-Y."/>
            <person name="Magbanua Z."/>
            <person name="Pechanova O."/>
            <person name="Grover C."/>
            <person name="Miller E."/>
            <person name="Thrash A."/>
            <person name="Ezzel L."/>
            <person name="Alam S."/>
            <person name="Benzie J."/>
            <person name="Hamilton M."/>
            <person name="Karsi A."/>
            <person name="Lawrence M.L."/>
            <person name="Peterson D.G."/>
        </authorList>
    </citation>
    <scope>NUCLEOTIDE SEQUENCE [LARGE SCALE GENOMIC DNA]</scope>
    <source>
        <strain evidence="10">BAU-BD-2019</strain>
        <tissue evidence="9">Blood</tissue>
    </source>
</reference>
<dbReference type="InterPro" id="IPR003309">
    <property type="entry name" value="SCAN_dom"/>
</dbReference>
<dbReference type="InterPro" id="IPR001584">
    <property type="entry name" value="Integrase_cat-core"/>
</dbReference>
<dbReference type="PROSITE" id="PS50878">
    <property type="entry name" value="RT_POL"/>
    <property type="match status" value="1"/>
</dbReference>
<dbReference type="Gene3D" id="1.10.4020.10">
    <property type="entry name" value="DNA breaking-rejoining enzymes"/>
    <property type="match status" value="1"/>
</dbReference>
<dbReference type="InterPro" id="IPR000477">
    <property type="entry name" value="RT_dom"/>
</dbReference>
<dbReference type="Pfam" id="PF00078">
    <property type="entry name" value="RVT_1"/>
    <property type="match status" value="1"/>
</dbReference>
<keyword evidence="4" id="KW-0064">Aspartyl protease</keyword>
<dbReference type="CDD" id="cd01647">
    <property type="entry name" value="RT_LTR"/>
    <property type="match status" value="1"/>
</dbReference>
<evidence type="ECO:0000256" key="6">
    <source>
        <dbReference type="ARBA" id="ARBA00039658"/>
    </source>
</evidence>
<dbReference type="EMBL" id="JACTAM010002527">
    <property type="protein sequence ID" value="KAI2644419.1"/>
    <property type="molecule type" value="Genomic_DNA"/>
</dbReference>
<dbReference type="Gene3D" id="3.30.70.270">
    <property type="match status" value="2"/>
</dbReference>
<protein>
    <recommendedName>
        <fullName evidence="6">Gypsy retrotransposon integrase-like protein 1</fullName>
        <ecNumber evidence="2">3.1.26.4</ecNumber>
    </recommendedName>
</protein>
<dbReference type="InterPro" id="IPR050951">
    <property type="entry name" value="Retrovirus_Pol_polyprotein"/>
</dbReference>
<gene>
    <name evidence="9" type="ORF">H4Q32_024757</name>
</gene>
<dbReference type="PANTHER" id="PTHR37984:SF5">
    <property type="entry name" value="PROTEIN NYNRIN-LIKE"/>
    <property type="match status" value="1"/>
</dbReference>
<dbReference type="InterPro" id="IPR012337">
    <property type="entry name" value="RNaseH-like_sf"/>
</dbReference>
<dbReference type="InterPro" id="IPR054465">
    <property type="entry name" value="Integrase_p58-like_C"/>
</dbReference>
<dbReference type="Pfam" id="PF00665">
    <property type="entry name" value="rve"/>
    <property type="match status" value="1"/>
</dbReference>
<dbReference type="PROSITE" id="PS50994">
    <property type="entry name" value="INTEGRASE"/>
    <property type="match status" value="1"/>
</dbReference>
<keyword evidence="3" id="KW-0645">Protease</keyword>
<dbReference type="Pfam" id="PF17919">
    <property type="entry name" value="RT_RNaseH_2"/>
    <property type="match status" value="1"/>
</dbReference>
<dbReference type="Gene3D" id="1.10.340.70">
    <property type="match status" value="1"/>
</dbReference>
<evidence type="ECO:0000256" key="4">
    <source>
        <dbReference type="ARBA" id="ARBA00022750"/>
    </source>
</evidence>
<evidence type="ECO:0000256" key="2">
    <source>
        <dbReference type="ARBA" id="ARBA00012180"/>
    </source>
</evidence>
<dbReference type="PANTHER" id="PTHR37984">
    <property type="entry name" value="PROTEIN CBG26694"/>
    <property type="match status" value="1"/>
</dbReference>
<dbReference type="Gene3D" id="3.10.20.370">
    <property type="match status" value="1"/>
</dbReference>
<dbReference type="InterPro" id="IPR041577">
    <property type="entry name" value="RT_RNaseH_2"/>
</dbReference>
<dbReference type="InterPro" id="IPR038269">
    <property type="entry name" value="SCAN_sf"/>
</dbReference>
<evidence type="ECO:0000259" key="7">
    <source>
        <dbReference type="PROSITE" id="PS50878"/>
    </source>
</evidence>
<keyword evidence="4" id="KW-0378">Hydrolase</keyword>
<dbReference type="SUPFAM" id="SSF56672">
    <property type="entry name" value="DNA/RNA polymerases"/>
    <property type="match status" value="1"/>
</dbReference>
<proteinExistence type="inferred from homology"/>
<dbReference type="Gene3D" id="3.30.420.10">
    <property type="entry name" value="Ribonuclease H-like superfamily/Ribonuclease H"/>
    <property type="match status" value="1"/>
</dbReference>
<comment type="caution">
    <text evidence="9">The sequence shown here is derived from an EMBL/GenBank/DDBJ whole genome shotgun (WGS) entry which is preliminary data.</text>
</comment>
<evidence type="ECO:0000256" key="5">
    <source>
        <dbReference type="ARBA" id="ARBA00023268"/>
    </source>
</evidence>
<dbReference type="SUPFAM" id="SSF47353">
    <property type="entry name" value="Retrovirus capsid dimerization domain-like"/>
    <property type="match status" value="1"/>
</dbReference>
<dbReference type="InterPro" id="IPR043128">
    <property type="entry name" value="Rev_trsase/Diguanyl_cyclase"/>
</dbReference>
<evidence type="ECO:0000256" key="3">
    <source>
        <dbReference type="ARBA" id="ARBA00022670"/>
    </source>
</evidence>
<keyword evidence="5" id="KW-0511">Multifunctional enzyme</keyword>
<evidence type="ECO:0000313" key="9">
    <source>
        <dbReference type="EMBL" id="KAI2644419.1"/>
    </source>
</evidence>
<dbReference type="Pfam" id="PF22938">
    <property type="entry name" value="Integrase_p58_C"/>
    <property type="match status" value="1"/>
</dbReference>
<organism evidence="9 10">
    <name type="scientific">Labeo rohita</name>
    <name type="common">Indian major carp</name>
    <name type="synonym">Cyprinus rohita</name>
    <dbReference type="NCBI Taxonomy" id="84645"/>
    <lineage>
        <taxon>Eukaryota</taxon>
        <taxon>Metazoa</taxon>
        <taxon>Chordata</taxon>
        <taxon>Craniata</taxon>
        <taxon>Vertebrata</taxon>
        <taxon>Euteleostomi</taxon>
        <taxon>Actinopterygii</taxon>
        <taxon>Neopterygii</taxon>
        <taxon>Teleostei</taxon>
        <taxon>Ostariophysi</taxon>
        <taxon>Cypriniformes</taxon>
        <taxon>Cyprinidae</taxon>
        <taxon>Labeoninae</taxon>
        <taxon>Labeonini</taxon>
        <taxon>Labeo</taxon>
    </lineage>
</organism>
<dbReference type="Proteomes" id="UP000830375">
    <property type="component" value="Unassembled WGS sequence"/>
</dbReference>
<evidence type="ECO:0000259" key="8">
    <source>
        <dbReference type="PROSITE" id="PS50994"/>
    </source>
</evidence>
<dbReference type="Gene3D" id="4.10.60.10">
    <property type="entry name" value="Zinc finger, CCHC-type"/>
    <property type="match status" value="1"/>
</dbReference>